<feature type="region of interest" description="Disordered" evidence="1">
    <location>
        <begin position="49"/>
        <end position="78"/>
    </location>
</feature>
<keyword evidence="5" id="KW-1185">Reference proteome</keyword>
<proteinExistence type="predicted"/>
<reference evidence="4 5" key="1">
    <citation type="submission" date="2020-08" db="EMBL/GenBank/DDBJ databases">
        <title>Sequencing the genomes of 1000 actinobacteria strains.</title>
        <authorList>
            <person name="Klenk H.-P."/>
        </authorList>
    </citation>
    <scope>NUCLEOTIDE SEQUENCE [LARGE SCALE GENOMIC DNA]</scope>
    <source>
        <strain evidence="4 5">DSM 44936</strain>
    </source>
</reference>
<keyword evidence="2" id="KW-0812">Transmembrane</keyword>
<name>A0A7X0IKP0_9ACTN</name>
<keyword evidence="2" id="KW-1133">Transmembrane helix</keyword>
<feature type="transmembrane region" description="Helical" evidence="2">
    <location>
        <begin position="12"/>
        <end position="30"/>
    </location>
</feature>
<evidence type="ECO:0000259" key="3">
    <source>
        <dbReference type="PROSITE" id="PS51549"/>
    </source>
</evidence>
<dbReference type="EMBL" id="JACHIU010000001">
    <property type="protein sequence ID" value="MBB6476939.1"/>
    <property type="molecule type" value="Genomic_DNA"/>
</dbReference>
<keyword evidence="2" id="KW-0472">Membrane</keyword>
<accession>A0A7X0IKP0</accession>
<evidence type="ECO:0000313" key="4">
    <source>
        <dbReference type="EMBL" id="MBB6476939.1"/>
    </source>
</evidence>
<dbReference type="Proteomes" id="UP000555564">
    <property type="component" value="Unassembled WGS sequence"/>
</dbReference>
<dbReference type="InterPro" id="IPR019545">
    <property type="entry name" value="DM13_domain"/>
</dbReference>
<evidence type="ECO:0000256" key="2">
    <source>
        <dbReference type="SAM" id="Phobius"/>
    </source>
</evidence>
<sequence length="194" mass="20426">MDVRRIARHPVTWGAAAVLALALAGALYLFQPWRLFTTVYVAEPVPTAEAAPPAASGDGSVAPVAEPTKSGKPAKPAGPEVVATGKFISHEHATTGTAKVLKLADGRRVLRIENLDTSDGPDLRVWLSDQPVKEGTAGWRVFDDGAWVELGNLKGNKGDANYAIPADADLGELTSVTIWCRRFAVSFGAAALKA</sequence>
<dbReference type="PROSITE" id="PS51549">
    <property type="entry name" value="DM13"/>
    <property type="match status" value="1"/>
</dbReference>
<comment type="caution">
    <text evidence="4">The sequence shown here is derived from an EMBL/GenBank/DDBJ whole genome shotgun (WGS) entry which is preliminary data.</text>
</comment>
<dbReference type="RefSeq" id="WP_184987303.1">
    <property type="nucleotide sequence ID" value="NZ_JACHIU010000001.1"/>
</dbReference>
<evidence type="ECO:0000256" key="1">
    <source>
        <dbReference type="SAM" id="MobiDB-lite"/>
    </source>
</evidence>
<dbReference type="AlphaFoldDB" id="A0A7X0IKP0"/>
<gene>
    <name evidence="4" type="ORF">BJ992_006370</name>
</gene>
<feature type="domain" description="DM13" evidence="3">
    <location>
        <begin position="81"/>
        <end position="193"/>
    </location>
</feature>
<protein>
    <recommendedName>
        <fullName evidence="3">DM13 domain-containing protein</fullName>
    </recommendedName>
</protein>
<evidence type="ECO:0000313" key="5">
    <source>
        <dbReference type="Proteomes" id="UP000555564"/>
    </source>
</evidence>
<organism evidence="4 5">
    <name type="scientific">Sphaerisporangium rubeum</name>
    <dbReference type="NCBI Taxonomy" id="321317"/>
    <lineage>
        <taxon>Bacteria</taxon>
        <taxon>Bacillati</taxon>
        <taxon>Actinomycetota</taxon>
        <taxon>Actinomycetes</taxon>
        <taxon>Streptosporangiales</taxon>
        <taxon>Streptosporangiaceae</taxon>
        <taxon>Sphaerisporangium</taxon>
    </lineage>
</organism>
<feature type="compositionally biased region" description="Low complexity" evidence="1">
    <location>
        <begin position="49"/>
        <end position="63"/>
    </location>
</feature>
<dbReference type="Pfam" id="PF10517">
    <property type="entry name" value="DM13"/>
    <property type="match status" value="1"/>
</dbReference>